<dbReference type="InterPro" id="IPR059120">
    <property type="entry name" value="Cullin-like_AB"/>
</dbReference>
<dbReference type="PROSITE" id="PS50069">
    <property type="entry name" value="CULLIN_2"/>
    <property type="match status" value="1"/>
</dbReference>
<dbReference type="Gene3D" id="1.10.10.10">
    <property type="entry name" value="Winged helix-like DNA-binding domain superfamily/Winged helix DNA-binding domain"/>
    <property type="match status" value="1"/>
</dbReference>
<dbReference type="SUPFAM" id="SSF74788">
    <property type="entry name" value="Cullin repeat-like"/>
    <property type="match status" value="1"/>
</dbReference>
<evidence type="ECO:0000259" key="7">
    <source>
        <dbReference type="PROSITE" id="PS50069"/>
    </source>
</evidence>
<dbReference type="FunFam" id="1.10.10.10:FF:000014">
    <property type="entry name" value="Cullin 1"/>
    <property type="match status" value="1"/>
</dbReference>
<evidence type="ECO:0000256" key="1">
    <source>
        <dbReference type="ARBA" id="ARBA00006019"/>
    </source>
</evidence>
<accession>A0A6G1HLN9</accession>
<dbReference type="InterPro" id="IPR036388">
    <property type="entry name" value="WH-like_DNA-bd_sf"/>
</dbReference>
<dbReference type="InterPro" id="IPR001373">
    <property type="entry name" value="Cullin_N"/>
</dbReference>
<dbReference type="InterPro" id="IPR036317">
    <property type="entry name" value="Cullin_homology_sf"/>
</dbReference>
<keyword evidence="2" id="KW-1017">Isopeptide bond</keyword>
<dbReference type="InterPro" id="IPR016159">
    <property type="entry name" value="Cullin_repeat-like_dom_sf"/>
</dbReference>
<dbReference type="EMBL" id="ML996705">
    <property type="protein sequence ID" value="KAF2396747.1"/>
    <property type="molecule type" value="Genomic_DNA"/>
</dbReference>
<dbReference type="SUPFAM" id="SSF46785">
    <property type="entry name" value="Winged helix' DNA-binding domain"/>
    <property type="match status" value="1"/>
</dbReference>
<organism evidence="8 9">
    <name type="scientific">Trichodelitschia bisporula</name>
    <dbReference type="NCBI Taxonomy" id="703511"/>
    <lineage>
        <taxon>Eukaryota</taxon>
        <taxon>Fungi</taxon>
        <taxon>Dikarya</taxon>
        <taxon>Ascomycota</taxon>
        <taxon>Pezizomycotina</taxon>
        <taxon>Dothideomycetes</taxon>
        <taxon>Dothideomycetes incertae sedis</taxon>
        <taxon>Phaeotrichales</taxon>
        <taxon>Phaeotrichaceae</taxon>
        <taxon>Trichodelitschia</taxon>
    </lineage>
</organism>
<reference evidence="8" key="1">
    <citation type="journal article" date="2020" name="Stud. Mycol.">
        <title>101 Dothideomycetes genomes: a test case for predicting lifestyles and emergence of pathogens.</title>
        <authorList>
            <person name="Haridas S."/>
            <person name="Albert R."/>
            <person name="Binder M."/>
            <person name="Bloem J."/>
            <person name="Labutti K."/>
            <person name="Salamov A."/>
            <person name="Andreopoulos B."/>
            <person name="Baker S."/>
            <person name="Barry K."/>
            <person name="Bills G."/>
            <person name="Bluhm B."/>
            <person name="Cannon C."/>
            <person name="Castanera R."/>
            <person name="Culley D."/>
            <person name="Daum C."/>
            <person name="Ezra D."/>
            <person name="Gonzalez J."/>
            <person name="Henrissat B."/>
            <person name="Kuo A."/>
            <person name="Liang C."/>
            <person name="Lipzen A."/>
            <person name="Lutzoni F."/>
            <person name="Magnuson J."/>
            <person name="Mondo S."/>
            <person name="Nolan M."/>
            <person name="Ohm R."/>
            <person name="Pangilinan J."/>
            <person name="Park H.-J."/>
            <person name="Ramirez L."/>
            <person name="Alfaro M."/>
            <person name="Sun H."/>
            <person name="Tritt A."/>
            <person name="Yoshinaga Y."/>
            <person name="Zwiers L.-H."/>
            <person name="Turgeon B."/>
            <person name="Goodwin S."/>
            <person name="Spatafora J."/>
            <person name="Crous P."/>
            <person name="Grigoriev I."/>
        </authorList>
    </citation>
    <scope>NUCLEOTIDE SEQUENCE</scope>
    <source>
        <strain evidence="8">CBS 262.69</strain>
    </source>
</reference>
<feature type="region of interest" description="Disordered" evidence="6">
    <location>
        <begin position="1"/>
        <end position="47"/>
    </location>
</feature>
<dbReference type="InterPro" id="IPR045093">
    <property type="entry name" value="Cullin"/>
</dbReference>
<evidence type="ECO:0000256" key="5">
    <source>
        <dbReference type="RuleBase" id="RU003829"/>
    </source>
</evidence>
<dbReference type="InterPro" id="IPR036390">
    <property type="entry name" value="WH_DNA-bd_sf"/>
</dbReference>
<dbReference type="InterPro" id="IPR016158">
    <property type="entry name" value="Cullin_homology"/>
</dbReference>
<evidence type="ECO:0000256" key="4">
    <source>
        <dbReference type="PROSITE-ProRule" id="PRU00330"/>
    </source>
</evidence>
<dbReference type="OrthoDB" id="27073at2759"/>
<dbReference type="PANTHER" id="PTHR11932">
    <property type="entry name" value="CULLIN"/>
    <property type="match status" value="1"/>
</dbReference>
<evidence type="ECO:0000256" key="2">
    <source>
        <dbReference type="ARBA" id="ARBA00022499"/>
    </source>
</evidence>
<keyword evidence="3" id="KW-0832">Ubl conjugation</keyword>
<feature type="compositionally biased region" description="Polar residues" evidence="6">
    <location>
        <begin position="21"/>
        <end position="36"/>
    </location>
</feature>
<comment type="similarity">
    <text evidence="1 4 5">Belongs to the cullin family.</text>
</comment>
<dbReference type="SUPFAM" id="SSF75632">
    <property type="entry name" value="Cullin homology domain"/>
    <property type="match status" value="1"/>
</dbReference>
<dbReference type="Pfam" id="PF26557">
    <property type="entry name" value="Cullin_AB"/>
    <property type="match status" value="1"/>
</dbReference>
<keyword evidence="9" id="KW-1185">Reference proteome</keyword>
<evidence type="ECO:0000256" key="3">
    <source>
        <dbReference type="ARBA" id="ARBA00022843"/>
    </source>
</evidence>
<gene>
    <name evidence="8" type="ORF">EJ06DRAFT_559407</name>
</gene>
<evidence type="ECO:0000313" key="9">
    <source>
        <dbReference type="Proteomes" id="UP000799640"/>
    </source>
</evidence>
<dbReference type="FunFam" id="1.20.1310.10:FF:000031">
    <property type="entry name" value="Ubiquitin ligase subunit CulD"/>
    <property type="match status" value="1"/>
</dbReference>
<proteinExistence type="inferred from homology"/>
<dbReference type="Pfam" id="PF10557">
    <property type="entry name" value="Cullin_Nedd8"/>
    <property type="match status" value="1"/>
</dbReference>
<dbReference type="SMART" id="SM00884">
    <property type="entry name" value="Cullin_Nedd8"/>
    <property type="match status" value="1"/>
</dbReference>
<dbReference type="GO" id="GO:0031625">
    <property type="term" value="F:ubiquitin protein ligase binding"/>
    <property type="evidence" value="ECO:0007669"/>
    <property type="project" value="InterPro"/>
</dbReference>
<protein>
    <submittedName>
        <fullName evidence="8">Cullin-domain-containing protein</fullName>
    </submittedName>
</protein>
<evidence type="ECO:0000313" key="8">
    <source>
        <dbReference type="EMBL" id="KAF2396747.1"/>
    </source>
</evidence>
<dbReference type="InterPro" id="IPR019559">
    <property type="entry name" value="Cullin_neddylation_domain"/>
</dbReference>
<dbReference type="Gene3D" id="1.20.1310.10">
    <property type="entry name" value="Cullin Repeats"/>
    <property type="match status" value="4"/>
</dbReference>
<dbReference type="Pfam" id="PF00888">
    <property type="entry name" value="Cullin"/>
    <property type="match status" value="1"/>
</dbReference>
<name>A0A6G1HLN9_9PEZI</name>
<sequence>MQGAPTPSTLHAGRSKKRQLNDQQQSIPSLFSSPIQEHSKRPKTQPACVQADDMYSFATRDVPPPKARLPPGARRIVIKNLRPTREPDTRAYFLQTWTRLEAAVRSVFANAPLPCSMEELYRAAENICRQGLASELADRLEAALRACAQIPAQTLAGAGIEYLRTLQPAWTRWSKQMNTIQAIFYFLDRSYLLHSTRPCVQQMGVDMFRDIVDNPKGIRQCVDGACQLLQAQREGTCDEELFRSVVAMFQALRIYDQIEGPLLRASAEYITPWAEAAARAPLAEYVARASDLMTSEMDRCKAVGLPEATQKALWSLLEDHLIERHSETLADIGRLLDARDAAALEKVYALLARRQLTKLLRPRFVAWIDRTGTAIVFADDEDMVRKLLLLKQQLDDIWETAFKRDPDLGHALRQTFHTFINKTKKSDMTWGTDNSKPGEMIAKYLDALLRGGAKAVPGEFAHGSETEQVDAQLDQVLDLFRFLDGKAVFETFYRNDLARRLLMGRSASADAERSMLARLKTECGGSFTQNLEQMFKDVELAREELANYKDRQPKSAVDFSVNILAASAWPSYPDVAVNIPPEVKTEMDRFEEHYRSKHQGRKLEWKNTLAHCQLRAHFPSGRKELVVSGFQAIVLLQFNGVSEQRLPYTRLKAETGLPDADLKRTLQSLACGKVRPLRKHPACRDIDDSDTFDFNAGFTHEKYRVKINQVQLRETKEENKLTHERVMMDRNYETQAAIVRIMKSKQTVVHAVLVAEVIEATRKRGVLAIEDIKKNIDKLIDKDYMEREDGKYTYIA</sequence>
<feature type="domain" description="Cullin family profile" evidence="7">
    <location>
        <begin position="436"/>
        <end position="670"/>
    </location>
</feature>
<dbReference type="AlphaFoldDB" id="A0A6G1HLN9"/>
<dbReference type="Proteomes" id="UP000799640">
    <property type="component" value="Unassembled WGS sequence"/>
</dbReference>
<dbReference type="SMART" id="SM00182">
    <property type="entry name" value="CULLIN"/>
    <property type="match status" value="1"/>
</dbReference>
<dbReference type="GO" id="GO:0006511">
    <property type="term" value="P:ubiquitin-dependent protein catabolic process"/>
    <property type="evidence" value="ECO:0007669"/>
    <property type="project" value="InterPro"/>
</dbReference>
<dbReference type="Gene3D" id="3.30.230.130">
    <property type="entry name" value="Cullin, Chain C, Domain 2"/>
    <property type="match status" value="1"/>
</dbReference>
<evidence type="ECO:0000256" key="6">
    <source>
        <dbReference type="SAM" id="MobiDB-lite"/>
    </source>
</evidence>